<protein>
    <recommendedName>
        <fullName evidence="1">Phage tail fibre protein N-terminal domain-containing protein</fullName>
    </recommendedName>
</protein>
<evidence type="ECO:0000313" key="2">
    <source>
        <dbReference type="EMBL" id="BCS94882.1"/>
    </source>
</evidence>
<evidence type="ECO:0000313" key="3">
    <source>
        <dbReference type="Proteomes" id="UP001320148"/>
    </source>
</evidence>
<gene>
    <name evidence="2" type="ORF">DSLASN_05140</name>
</gene>
<sequence length="451" mass="48572">MAESYFTTLTNTGKAMFANSPILGTPVSFTTLAVGDGNGSYTGLDLAAMLQRTTLINEVWRGSINHISTHEENSNWLVIEAFIPSDVGDFDIREVGIFDPDGNLIAIGKYPLTYKPQITQGASKDLYIKMILEVTDTASVELKVDPTLVLATRQHVADELAAYQEMVRKDAQGNVAIVGNVSIGGMNLTPFSGMKNLIINGCMRVWQRGETFTGTAGQYGSVDRWKLAGTGYLNRSTDAPIGAKYSIDTDVGIKQVVEDPALGGQTVTLSAWVKTSDTITLQIGSSEKEHSGSGEWERVSYTAPAPAGDISIMIVGTCKLSMVQLECGRVATEFDLRHIAHEFAMCQRYYEHSYTYGVSPGTASSKGSIYEPAVRNDSILTPGTLFAVEKRTIPTCNVYSTVTGAVGTIENNGDKAGSAVDQGTSGIRYFRIESGIGTSSARFHWTADAEL</sequence>
<dbReference type="Gene3D" id="2.60.120.260">
    <property type="entry name" value="Galactose-binding domain-like"/>
    <property type="match status" value="1"/>
</dbReference>
<dbReference type="Proteomes" id="UP001320148">
    <property type="component" value="Chromosome"/>
</dbReference>
<dbReference type="EMBL" id="AP024488">
    <property type="protein sequence ID" value="BCS94882.1"/>
    <property type="molecule type" value="Genomic_DNA"/>
</dbReference>
<evidence type="ECO:0000259" key="1">
    <source>
        <dbReference type="Pfam" id="PF12571"/>
    </source>
</evidence>
<feature type="domain" description="Phage tail fibre protein N-terminal" evidence="1">
    <location>
        <begin position="1"/>
        <end position="154"/>
    </location>
</feature>
<dbReference type="PANTHER" id="PTHR35191:SF1">
    <property type="entry name" value="PROPHAGE SIDE TAIL FIBER PROTEIN HOMOLOG STFQ-RELATED"/>
    <property type="match status" value="1"/>
</dbReference>
<dbReference type="InterPro" id="IPR051934">
    <property type="entry name" value="Phage_Tail_Fiber_Structural"/>
</dbReference>
<dbReference type="PANTHER" id="PTHR35191">
    <property type="entry name" value="PROPHAGE SIDE TAIL FIBER PROTEIN HOMOLOG STFQ-RELATED"/>
    <property type="match status" value="1"/>
</dbReference>
<dbReference type="RefSeq" id="WP_236891183.1">
    <property type="nucleotide sequence ID" value="NZ_AP024488.1"/>
</dbReference>
<proteinExistence type="predicted"/>
<organism evidence="2 3">
    <name type="scientific">Desulfoluna limicola</name>
    <dbReference type="NCBI Taxonomy" id="2810562"/>
    <lineage>
        <taxon>Bacteria</taxon>
        <taxon>Pseudomonadati</taxon>
        <taxon>Thermodesulfobacteriota</taxon>
        <taxon>Desulfobacteria</taxon>
        <taxon>Desulfobacterales</taxon>
        <taxon>Desulfolunaceae</taxon>
        <taxon>Desulfoluna</taxon>
    </lineage>
</organism>
<accession>A0ABM7PCE8</accession>
<dbReference type="InterPro" id="IPR022225">
    <property type="entry name" value="Phage_tail_fibre_N"/>
</dbReference>
<reference evidence="2 3" key="1">
    <citation type="submission" date="2021-02" db="EMBL/GenBank/DDBJ databases">
        <title>Complete genome of Desulfoluna sp. strain ASN36.</title>
        <authorList>
            <person name="Takahashi A."/>
            <person name="Kojima H."/>
            <person name="Fukui M."/>
        </authorList>
    </citation>
    <scope>NUCLEOTIDE SEQUENCE [LARGE SCALE GENOMIC DNA]</scope>
    <source>
        <strain evidence="2 3">ASN36</strain>
    </source>
</reference>
<dbReference type="Pfam" id="PF12571">
    <property type="entry name" value="Phage_tail_fib"/>
    <property type="match status" value="1"/>
</dbReference>
<keyword evidence="3" id="KW-1185">Reference proteome</keyword>
<name>A0ABM7PCE8_9BACT</name>